<gene>
    <name evidence="1" type="ORF">Clacol_008542</name>
</gene>
<evidence type="ECO:0000313" key="1">
    <source>
        <dbReference type="EMBL" id="GJJ14278.1"/>
    </source>
</evidence>
<reference evidence="1" key="1">
    <citation type="submission" date="2021-10" db="EMBL/GenBank/DDBJ databases">
        <title>De novo Genome Assembly of Clathrus columnatus (Basidiomycota, Fungi) Using Illumina and Nanopore Sequence Data.</title>
        <authorList>
            <person name="Ogiso-Tanaka E."/>
            <person name="Itagaki H."/>
            <person name="Hosoya T."/>
            <person name="Hosaka K."/>
        </authorList>
    </citation>
    <scope>NUCLEOTIDE SEQUENCE</scope>
    <source>
        <strain evidence="1">MO-923</strain>
    </source>
</reference>
<dbReference type="EMBL" id="BPWL01000009">
    <property type="protein sequence ID" value="GJJ14278.1"/>
    <property type="molecule type" value="Genomic_DNA"/>
</dbReference>
<comment type="caution">
    <text evidence="1">The sequence shown here is derived from an EMBL/GenBank/DDBJ whole genome shotgun (WGS) entry which is preliminary data.</text>
</comment>
<organism evidence="1 2">
    <name type="scientific">Clathrus columnatus</name>
    <dbReference type="NCBI Taxonomy" id="1419009"/>
    <lineage>
        <taxon>Eukaryota</taxon>
        <taxon>Fungi</taxon>
        <taxon>Dikarya</taxon>
        <taxon>Basidiomycota</taxon>
        <taxon>Agaricomycotina</taxon>
        <taxon>Agaricomycetes</taxon>
        <taxon>Phallomycetidae</taxon>
        <taxon>Phallales</taxon>
        <taxon>Clathraceae</taxon>
        <taxon>Clathrus</taxon>
    </lineage>
</organism>
<proteinExistence type="predicted"/>
<dbReference type="AlphaFoldDB" id="A0AAV5ANN4"/>
<accession>A0AAV5ANN4</accession>
<sequence>MNFPPELFLHIIHQIDQPKDLLSLALTNRIFCTTIIPDHMDYRQIWCEVDKDEVWNHLLEQRSRCQAIRTLIVDNSEKRYIPRRCYDEFKSNNISDPSPGLGFRRMFSQQKFCEALSRMSNLRTLKCALSDEDVAKRVVNGISRSGCVLDQFEVVVGRRLEDQELDESPFRFEIMSPHLNSLSKFTVYAQIFAKIDTKSMMQTLSNMPNLTYLKLTCPTISLPQFLTIGRWPKLKALTLQLASLKDEEDGDDGTYTKHLRAFFTRHPRLESLDFYGTLLPGCMYDSKDFLPRLTAFRNDYYQVFPIGTILPITVSRNLTHLTVFVAPERFNLKPGALNALKSCNLHCDKDIRILQDFVNAAPNIQKLCLHYRRFHLSLSDILRCLMSLTKLTYLLGPLNNISLSEQQGAALLPELYKFPSLSYIDVKVGNERRCARLLPNHLRKTMDYEVLSLSELRPDEFLRWGDFF</sequence>
<evidence type="ECO:0008006" key="3">
    <source>
        <dbReference type="Google" id="ProtNLM"/>
    </source>
</evidence>
<evidence type="ECO:0000313" key="2">
    <source>
        <dbReference type="Proteomes" id="UP001050691"/>
    </source>
</evidence>
<dbReference type="InterPro" id="IPR032675">
    <property type="entry name" value="LRR_dom_sf"/>
</dbReference>
<keyword evidence="2" id="KW-1185">Reference proteome</keyword>
<protein>
    <recommendedName>
        <fullName evidence="3">F-box domain-containing protein</fullName>
    </recommendedName>
</protein>
<name>A0AAV5ANN4_9AGAM</name>
<dbReference type="SUPFAM" id="SSF52047">
    <property type="entry name" value="RNI-like"/>
    <property type="match status" value="1"/>
</dbReference>
<dbReference type="Proteomes" id="UP001050691">
    <property type="component" value="Unassembled WGS sequence"/>
</dbReference>
<dbReference type="Gene3D" id="3.80.10.10">
    <property type="entry name" value="Ribonuclease Inhibitor"/>
    <property type="match status" value="1"/>
</dbReference>